<dbReference type="PROSITE" id="PS51387">
    <property type="entry name" value="FAD_PCMH"/>
    <property type="match status" value="1"/>
</dbReference>
<evidence type="ECO:0000256" key="13">
    <source>
        <dbReference type="ARBA" id="ARBA00023306"/>
    </source>
</evidence>
<comment type="pathway">
    <text evidence="4 16">Cell wall biogenesis; peptidoglycan biosynthesis.</text>
</comment>
<dbReference type="UniPathway" id="UPA00219"/>
<feature type="domain" description="FAD-binding PCMH-type" evidence="17">
    <location>
        <begin position="27"/>
        <end position="191"/>
    </location>
</feature>
<accession>A0A7G1G6J2</accession>
<dbReference type="GO" id="GO:0071555">
    <property type="term" value="P:cell wall organization"/>
    <property type="evidence" value="ECO:0007669"/>
    <property type="project" value="UniProtKB-KW"/>
</dbReference>
<dbReference type="SUPFAM" id="SSF56176">
    <property type="entry name" value="FAD-binding/transporter-associated domain-like"/>
    <property type="match status" value="1"/>
</dbReference>
<dbReference type="InterPro" id="IPR003170">
    <property type="entry name" value="MurB"/>
</dbReference>
<evidence type="ECO:0000256" key="2">
    <source>
        <dbReference type="ARBA" id="ARBA00003921"/>
    </source>
</evidence>
<dbReference type="RefSeq" id="WP_232521287.1">
    <property type="nucleotide sequence ID" value="NZ_AP018712.1"/>
</dbReference>
<evidence type="ECO:0000256" key="6">
    <source>
        <dbReference type="ARBA" id="ARBA00022618"/>
    </source>
</evidence>
<dbReference type="Gene3D" id="3.30.43.10">
    <property type="entry name" value="Uridine Diphospho-n-acetylenolpyruvylglucosamine Reductase, domain 2"/>
    <property type="match status" value="1"/>
</dbReference>
<evidence type="ECO:0000313" key="19">
    <source>
        <dbReference type="Proteomes" id="UP000516361"/>
    </source>
</evidence>
<evidence type="ECO:0000256" key="10">
    <source>
        <dbReference type="ARBA" id="ARBA00022960"/>
    </source>
</evidence>
<evidence type="ECO:0000313" key="18">
    <source>
        <dbReference type="EMBL" id="BBE30497.1"/>
    </source>
</evidence>
<dbReference type="Gene3D" id="3.30.465.10">
    <property type="match status" value="1"/>
</dbReference>
<keyword evidence="10 16" id="KW-0133">Cell shape</keyword>
<dbReference type="GO" id="GO:0005829">
    <property type="term" value="C:cytosol"/>
    <property type="evidence" value="ECO:0007669"/>
    <property type="project" value="TreeGrafter"/>
</dbReference>
<dbReference type="InterPro" id="IPR036635">
    <property type="entry name" value="MurB_C_sf"/>
</dbReference>
<keyword evidence="11 16" id="KW-0573">Peptidoglycan synthesis</keyword>
<dbReference type="GO" id="GO:0008360">
    <property type="term" value="P:regulation of cell shape"/>
    <property type="evidence" value="ECO:0007669"/>
    <property type="project" value="UniProtKB-KW"/>
</dbReference>
<dbReference type="InParanoid" id="A0A7G1G6J2"/>
<evidence type="ECO:0000256" key="15">
    <source>
        <dbReference type="ARBA" id="ARBA00048914"/>
    </source>
</evidence>
<evidence type="ECO:0000256" key="7">
    <source>
        <dbReference type="ARBA" id="ARBA00022630"/>
    </source>
</evidence>
<evidence type="ECO:0000256" key="16">
    <source>
        <dbReference type="HAMAP-Rule" id="MF_00037"/>
    </source>
</evidence>
<evidence type="ECO:0000256" key="5">
    <source>
        <dbReference type="ARBA" id="ARBA00022490"/>
    </source>
</evidence>
<evidence type="ECO:0000256" key="1">
    <source>
        <dbReference type="ARBA" id="ARBA00001974"/>
    </source>
</evidence>
<dbReference type="GO" id="GO:0009252">
    <property type="term" value="P:peptidoglycan biosynthetic process"/>
    <property type="evidence" value="ECO:0007669"/>
    <property type="project" value="UniProtKB-UniRule"/>
</dbReference>
<evidence type="ECO:0000256" key="14">
    <source>
        <dbReference type="ARBA" id="ARBA00023316"/>
    </source>
</evidence>
<dbReference type="InterPro" id="IPR036318">
    <property type="entry name" value="FAD-bd_PCMH-like_sf"/>
</dbReference>
<reference evidence="18 19" key="1">
    <citation type="submission" date="2018-06" db="EMBL/GenBank/DDBJ databases">
        <title>Genome sequencing of Oceanotoga sp. sy52.</title>
        <authorList>
            <person name="Mori K."/>
        </authorList>
    </citation>
    <scope>NUCLEOTIDE SEQUENCE [LARGE SCALE GENOMIC DNA]</scope>
    <source>
        <strain evidence="19">sy52</strain>
    </source>
</reference>
<keyword evidence="12 16" id="KW-0560">Oxidoreductase</keyword>
<keyword evidence="5 16" id="KW-0963">Cytoplasm</keyword>
<dbReference type="EC" id="1.3.1.98" evidence="16"/>
<dbReference type="PANTHER" id="PTHR21071">
    <property type="entry name" value="UDP-N-ACETYLENOLPYRUVOYLGLUCOSAMINE REDUCTASE"/>
    <property type="match status" value="1"/>
</dbReference>
<sequence>MNLIKDLYLNGCDVKKNEPLKNHTNFRVGGKVSYFIEPRTKESFIYALKKLKNEEYKIIGGGANIIAKDEFHDFFVLSTKNLSNYKLKGEKIIAECGVSITRLSKISCENNLSGLEFASGIPGSLGGAIFMNAGAYGGEFKDVVESVEIFDVNEEKIKTFSREDMKFDYRSSIVKNLKIIVLSAVLKLNIGNNVEEKTKELLEKRWERQPLDMPSAGSIFKRPKPDFYVGTTIEKLGLKGFSIGDAQISEKHAGFIVNKGNATFEDILNLIKLVKNKVKILYNMNLEVEPEIW</sequence>
<organism evidence="18 19">
    <name type="scientific">Tepiditoga spiralis</name>
    <dbReference type="NCBI Taxonomy" id="2108365"/>
    <lineage>
        <taxon>Bacteria</taxon>
        <taxon>Thermotogati</taxon>
        <taxon>Thermotogota</taxon>
        <taxon>Thermotogae</taxon>
        <taxon>Petrotogales</taxon>
        <taxon>Petrotogaceae</taxon>
        <taxon>Tepiditoga</taxon>
    </lineage>
</organism>
<evidence type="ECO:0000256" key="3">
    <source>
        <dbReference type="ARBA" id="ARBA00004496"/>
    </source>
</evidence>
<feature type="active site" description="Proton donor" evidence="16">
    <location>
        <position position="218"/>
    </location>
</feature>
<evidence type="ECO:0000259" key="17">
    <source>
        <dbReference type="PROSITE" id="PS51387"/>
    </source>
</evidence>
<comment type="subcellular location">
    <subcellularLocation>
        <location evidence="3 16">Cytoplasm</location>
    </subcellularLocation>
</comment>
<keyword evidence="13 16" id="KW-0131">Cell cycle</keyword>
<comment type="similarity">
    <text evidence="16">Belongs to the MurB family.</text>
</comment>
<dbReference type="InterPro" id="IPR011601">
    <property type="entry name" value="MurB_C"/>
</dbReference>
<comment type="catalytic activity">
    <reaction evidence="15 16">
        <text>UDP-N-acetyl-alpha-D-muramate + NADP(+) = UDP-N-acetyl-3-O-(1-carboxyvinyl)-alpha-D-glucosamine + NADPH + H(+)</text>
        <dbReference type="Rhea" id="RHEA:12248"/>
        <dbReference type="ChEBI" id="CHEBI:15378"/>
        <dbReference type="ChEBI" id="CHEBI:57783"/>
        <dbReference type="ChEBI" id="CHEBI:58349"/>
        <dbReference type="ChEBI" id="CHEBI:68483"/>
        <dbReference type="ChEBI" id="CHEBI:70757"/>
        <dbReference type="EC" id="1.3.1.98"/>
    </reaction>
</comment>
<evidence type="ECO:0000256" key="8">
    <source>
        <dbReference type="ARBA" id="ARBA00022827"/>
    </source>
</evidence>
<name>A0A7G1G6J2_9BACT</name>
<comment type="function">
    <text evidence="2 16">Cell wall formation.</text>
</comment>
<evidence type="ECO:0000256" key="4">
    <source>
        <dbReference type="ARBA" id="ARBA00004752"/>
    </source>
</evidence>
<keyword evidence="9 16" id="KW-0521">NADP</keyword>
<dbReference type="AlphaFoldDB" id="A0A7G1G6J2"/>
<dbReference type="Gene3D" id="3.90.78.10">
    <property type="entry name" value="UDP-N-acetylenolpyruvoylglucosamine reductase, C-terminal domain"/>
    <property type="match status" value="1"/>
</dbReference>
<dbReference type="PANTHER" id="PTHR21071:SF4">
    <property type="entry name" value="UDP-N-ACETYLENOLPYRUVOYLGLUCOSAMINE REDUCTASE"/>
    <property type="match status" value="1"/>
</dbReference>
<keyword evidence="14 16" id="KW-0961">Cell wall biogenesis/degradation</keyword>
<dbReference type="Pfam" id="PF01565">
    <property type="entry name" value="FAD_binding_4"/>
    <property type="match status" value="1"/>
</dbReference>
<evidence type="ECO:0000256" key="9">
    <source>
        <dbReference type="ARBA" id="ARBA00022857"/>
    </source>
</evidence>
<dbReference type="Proteomes" id="UP000516361">
    <property type="component" value="Chromosome"/>
</dbReference>
<dbReference type="InterPro" id="IPR006094">
    <property type="entry name" value="Oxid_FAD_bind_N"/>
</dbReference>
<keyword evidence="6 16" id="KW-0132">Cell division</keyword>
<dbReference type="FunCoup" id="A0A7G1G6J2">
    <property type="interactions" value="299"/>
</dbReference>
<dbReference type="InterPro" id="IPR016167">
    <property type="entry name" value="FAD-bd_PCMH_sub1"/>
</dbReference>
<dbReference type="EMBL" id="AP018712">
    <property type="protein sequence ID" value="BBE30497.1"/>
    <property type="molecule type" value="Genomic_DNA"/>
</dbReference>
<dbReference type="NCBIfam" id="TIGR00179">
    <property type="entry name" value="murB"/>
    <property type="match status" value="1"/>
</dbReference>
<dbReference type="Pfam" id="PF02873">
    <property type="entry name" value="MurB_C"/>
    <property type="match status" value="1"/>
</dbReference>
<dbReference type="KEGG" id="ocy:OSSY52_06380"/>
<keyword evidence="19" id="KW-1185">Reference proteome</keyword>
<keyword evidence="8 16" id="KW-0274">FAD</keyword>
<dbReference type="GO" id="GO:0051301">
    <property type="term" value="P:cell division"/>
    <property type="evidence" value="ECO:0007669"/>
    <property type="project" value="UniProtKB-KW"/>
</dbReference>
<proteinExistence type="inferred from homology"/>
<evidence type="ECO:0000256" key="12">
    <source>
        <dbReference type="ARBA" id="ARBA00023002"/>
    </source>
</evidence>
<dbReference type="GO" id="GO:0071949">
    <property type="term" value="F:FAD binding"/>
    <property type="evidence" value="ECO:0007669"/>
    <property type="project" value="InterPro"/>
</dbReference>
<keyword evidence="7 16" id="KW-0285">Flavoprotein</keyword>
<dbReference type="HAMAP" id="MF_00037">
    <property type="entry name" value="MurB"/>
    <property type="match status" value="1"/>
</dbReference>
<comment type="cofactor">
    <cofactor evidence="1 16">
        <name>FAD</name>
        <dbReference type="ChEBI" id="CHEBI:57692"/>
    </cofactor>
</comment>
<dbReference type="GO" id="GO:0008762">
    <property type="term" value="F:UDP-N-acetylmuramate dehydrogenase activity"/>
    <property type="evidence" value="ECO:0007669"/>
    <property type="project" value="UniProtKB-UniRule"/>
</dbReference>
<dbReference type="SUPFAM" id="SSF56194">
    <property type="entry name" value="Uridine diphospho-N-Acetylenolpyruvylglucosamine reductase, MurB, C-terminal domain"/>
    <property type="match status" value="1"/>
</dbReference>
<dbReference type="InterPro" id="IPR016169">
    <property type="entry name" value="FAD-bd_PCMH_sub2"/>
</dbReference>
<protein>
    <recommendedName>
        <fullName evidence="16">UDP-N-acetylenolpyruvoylglucosamine reductase</fullName>
        <ecNumber evidence="16">1.3.1.98</ecNumber>
    </recommendedName>
    <alternativeName>
        <fullName evidence="16">UDP-N-acetylmuramate dehydrogenase</fullName>
    </alternativeName>
</protein>
<dbReference type="NCBIfam" id="NF010480">
    <property type="entry name" value="PRK13905.1"/>
    <property type="match status" value="1"/>
</dbReference>
<dbReference type="InterPro" id="IPR016166">
    <property type="entry name" value="FAD-bd_PCMH"/>
</dbReference>
<gene>
    <name evidence="16 18" type="primary">murB</name>
    <name evidence="18" type="ORF">OSSY52_06380</name>
</gene>
<evidence type="ECO:0000256" key="11">
    <source>
        <dbReference type="ARBA" id="ARBA00022984"/>
    </source>
</evidence>
<feature type="active site" evidence="16">
    <location>
        <position position="170"/>
    </location>
</feature>
<feature type="active site" evidence="16">
    <location>
        <position position="289"/>
    </location>
</feature>